<evidence type="ECO:0000313" key="5">
    <source>
        <dbReference type="Proteomes" id="UP000002016"/>
    </source>
</evidence>
<dbReference type="RefSeq" id="WP_012003835.1">
    <property type="nucleotide sequence ID" value="NC_009828.1"/>
</dbReference>
<dbReference type="OrthoDB" id="9772007at2"/>
<dbReference type="PANTHER" id="PTHR30061">
    <property type="entry name" value="MALTOSE-BINDING PERIPLASMIC PROTEIN"/>
    <property type="match status" value="1"/>
</dbReference>
<evidence type="ECO:0000256" key="3">
    <source>
        <dbReference type="ARBA" id="ARBA00022729"/>
    </source>
</evidence>
<dbReference type="STRING" id="416591.Tlet_1805"/>
<dbReference type="HOGENOM" id="CLU_031285_10_5_0"/>
<dbReference type="KEGG" id="tle:Tlet_1805"/>
<dbReference type="SUPFAM" id="SSF53850">
    <property type="entry name" value="Periplasmic binding protein-like II"/>
    <property type="match status" value="1"/>
</dbReference>
<reference evidence="4 5" key="2">
    <citation type="journal article" date="2009" name="Proc. Natl. Acad. Sci. U.S.A.">
        <title>On the chimeric nature, thermophilic origin, and phylogenetic placement of the Thermotogales.</title>
        <authorList>
            <person name="Zhaxybayeva O."/>
            <person name="Swithers K.S."/>
            <person name="Lapierre P."/>
            <person name="Fournier G.P."/>
            <person name="Bickhart D.M."/>
            <person name="DeBoy R.T."/>
            <person name="Nelson K.E."/>
            <person name="Nesbo C.L."/>
            <person name="Doolittle W.F."/>
            <person name="Gogarten J.P."/>
            <person name="Noll K.M."/>
        </authorList>
    </citation>
    <scope>NUCLEOTIDE SEQUENCE [LARGE SCALE GENOMIC DNA]</scope>
    <source>
        <strain evidence="5">ATCC BAA-301 / DSM 14385 / NBRC 107922 / TMO</strain>
    </source>
</reference>
<dbReference type="GO" id="GO:0042956">
    <property type="term" value="P:maltodextrin transmembrane transport"/>
    <property type="evidence" value="ECO:0007669"/>
    <property type="project" value="TreeGrafter"/>
</dbReference>
<proteinExistence type="inferred from homology"/>
<dbReference type="CDD" id="cd13585">
    <property type="entry name" value="PBP2_TMBP_like"/>
    <property type="match status" value="1"/>
</dbReference>
<dbReference type="PANTHER" id="PTHR30061:SF50">
    <property type="entry name" value="MALTOSE_MALTODEXTRIN-BINDING PERIPLASMIC PROTEIN"/>
    <property type="match status" value="1"/>
</dbReference>
<sequence length="417" mass="48307" precursor="true">MRKVSAILLMITISITLLASVKLKFYCLAWQPGAVDQVFDIVDEWNESNPDVQVEIVWGTWETSDQYLLTNFGAGTAPDIFHTDAEKFREFGLMGFVEPLNKFIDNEILKDIPNDAWRDCMDEKGNIFGIPWCRESQVIFYNRKLFRELGIDLPSDRIVTWDQLVEIATQIVQKTNGKTWGLLAPLMERFHWTLIEQNGGKVLQTDEKGHWKVEIDDKAREAIDYYLSLITKHKVMPSDVISIDYTSLMQGFLNETYAMVVFGCWNRRLLSESASKNFEWGLMWIKKGENMTNAADPQGIGISKASKYKKEAFEFIRFFTNTKNSADISYKDWLFPMRNSALQDSRFSEPKYDWNYAYELLKYAKNVKPPMPGFYTFEWKILAPTLEKVILGKLSTQDAYKEIEVKGNALLKQLGLR</sequence>
<name>A8F875_PSELT</name>
<comment type="similarity">
    <text evidence="1">Belongs to the bacterial solute-binding protein 1 family.</text>
</comment>
<dbReference type="GO" id="GO:0015768">
    <property type="term" value="P:maltose transport"/>
    <property type="evidence" value="ECO:0007669"/>
    <property type="project" value="TreeGrafter"/>
</dbReference>
<organism evidence="4 5">
    <name type="scientific">Pseudothermotoga lettingae (strain ATCC BAA-301 / DSM 14385 / NBRC 107922 / TMO)</name>
    <name type="common">Thermotoga lettingae</name>
    <dbReference type="NCBI Taxonomy" id="416591"/>
    <lineage>
        <taxon>Bacteria</taxon>
        <taxon>Thermotogati</taxon>
        <taxon>Thermotogota</taxon>
        <taxon>Thermotogae</taxon>
        <taxon>Thermotogales</taxon>
        <taxon>Thermotogaceae</taxon>
        <taxon>Pseudothermotoga</taxon>
    </lineage>
</organism>
<dbReference type="AlphaFoldDB" id="A8F875"/>
<evidence type="ECO:0000313" key="4">
    <source>
        <dbReference type="EMBL" id="ABV34359.1"/>
    </source>
</evidence>
<reference evidence="4 5" key="1">
    <citation type="submission" date="2007-08" db="EMBL/GenBank/DDBJ databases">
        <title>Complete sequence of Thermotoga lettingae TMO.</title>
        <authorList>
            <consortium name="US DOE Joint Genome Institute"/>
            <person name="Copeland A."/>
            <person name="Lucas S."/>
            <person name="Lapidus A."/>
            <person name="Barry K."/>
            <person name="Glavina del Rio T."/>
            <person name="Dalin E."/>
            <person name="Tice H."/>
            <person name="Pitluck S."/>
            <person name="Foster B."/>
            <person name="Bruce D."/>
            <person name="Schmutz J."/>
            <person name="Larimer F."/>
            <person name="Land M."/>
            <person name="Hauser L."/>
            <person name="Kyrpides N."/>
            <person name="Mikhailova N."/>
            <person name="Nelson K."/>
            <person name="Gogarten J.P."/>
            <person name="Noll K."/>
            <person name="Richardson P."/>
        </authorList>
    </citation>
    <scope>NUCLEOTIDE SEQUENCE [LARGE SCALE GENOMIC DNA]</scope>
    <source>
        <strain evidence="5">ATCC BAA-301 / DSM 14385 / NBRC 107922 / TMO</strain>
    </source>
</reference>
<dbReference type="Proteomes" id="UP000002016">
    <property type="component" value="Chromosome"/>
</dbReference>
<dbReference type="Pfam" id="PF01547">
    <property type="entry name" value="SBP_bac_1"/>
    <property type="match status" value="1"/>
</dbReference>
<evidence type="ECO:0000256" key="1">
    <source>
        <dbReference type="ARBA" id="ARBA00008520"/>
    </source>
</evidence>
<accession>A8F875</accession>
<dbReference type="Gene3D" id="3.40.190.10">
    <property type="entry name" value="Periplasmic binding protein-like II"/>
    <property type="match status" value="1"/>
</dbReference>
<dbReference type="eggNOG" id="COG1653">
    <property type="taxonomic scope" value="Bacteria"/>
</dbReference>
<keyword evidence="2" id="KW-0813">Transport</keyword>
<dbReference type="GO" id="GO:0055052">
    <property type="term" value="C:ATP-binding cassette (ABC) transporter complex, substrate-binding subunit-containing"/>
    <property type="evidence" value="ECO:0007669"/>
    <property type="project" value="TreeGrafter"/>
</dbReference>
<dbReference type="InterPro" id="IPR006059">
    <property type="entry name" value="SBP"/>
</dbReference>
<protein>
    <submittedName>
        <fullName evidence="4">Extracellular solute-binding protein family 1</fullName>
    </submittedName>
</protein>
<evidence type="ECO:0000256" key="2">
    <source>
        <dbReference type="ARBA" id="ARBA00022448"/>
    </source>
</evidence>
<keyword evidence="5" id="KW-1185">Reference proteome</keyword>
<dbReference type="GO" id="GO:1901982">
    <property type="term" value="F:maltose binding"/>
    <property type="evidence" value="ECO:0007669"/>
    <property type="project" value="TreeGrafter"/>
</dbReference>
<keyword evidence="3" id="KW-0732">Signal</keyword>
<gene>
    <name evidence="4" type="ordered locus">Tlet_1805</name>
</gene>
<dbReference type="EMBL" id="CP000812">
    <property type="protein sequence ID" value="ABV34359.1"/>
    <property type="molecule type" value="Genomic_DNA"/>
</dbReference>